<dbReference type="OrthoDB" id="20949at2759"/>
<protein>
    <recommendedName>
        <fullName evidence="5">Rrp15p-domain-containing protein</fullName>
    </recommendedName>
</protein>
<dbReference type="Proteomes" id="UP000053201">
    <property type="component" value="Unassembled WGS sequence"/>
</dbReference>
<feature type="compositionally biased region" description="Basic and acidic residues" evidence="2">
    <location>
        <begin position="249"/>
        <end position="259"/>
    </location>
</feature>
<dbReference type="PANTHER" id="PTHR13245">
    <property type="entry name" value="RRP15-LIKE PROTEIN"/>
    <property type="match status" value="1"/>
</dbReference>
<evidence type="ECO:0000313" key="3">
    <source>
        <dbReference type="EMBL" id="KND02170.1"/>
    </source>
</evidence>
<dbReference type="eggNOG" id="KOG2974">
    <property type="taxonomic scope" value="Eukaryota"/>
</dbReference>
<dbReference type="GO" id="GO:0030687">
    <property type="term" value="C:preribosome, large subunit precursor"/>
    <property type="evidence" value="ECO:0007669"/>
    <property type="project" value="TreeGrafter"/>
</dbReference>
<name>A0A0L0HMN3_SPIPD</name>
<evidence type="ECO:0008006" key="5">
    <source>
        <dbReference type="Google" id="ProtNLM"/>
    </source>
</evidence>
<reference evidence="3 4" key="1">
    <citation type="submission" date="2009-08" db="EMBL/GenBank/DDBJ databases">
        <title>The Genome Sequence of Spizellomyces punctatus strain DAOM BR117.</title>
        <authorList>
            <consortium name="The Broad Institute Genome Sequencing Platform"/>
            <person name="Russ C."/>
            <person name="Cuomo C."/>
            <person name="Shea T."/>
            <person name="Young S.K."/>
            <person name="Zeng Q."/>
            <person name="Koehrsen M."/>
            <person name="Haas B."/>
            <person name="Borodovsky M."/>
            <person name="Guigo R."/>
            <person name="Alvarado L."/>
            <person name="Berlin A."/>
            <person name="Bochicchio J."/>
            <person name="Borenstein D."/>
            <person name="Chapman S."/>
            <person name="Chen Z."/>
            <person name="Engels R."/>
            <person name="Freedman E."/>
            <person name="Gellesch M."/>
            <person name="Goldberg J."/>
            <person name="Griggs A."/>
            <person name="Gujja S."/>
            <person name="Heiman D."/>
            <person name="Hepburn T."/>
            <person name="Howarth C."/>
            <person name="Jen D."/>
            <person name="Larson L."/>
            <person name="Lewis B."/>
            <person name="Mehta T."/>
            <person name="Park D."/>
            <person name="Pearson M."/>
            <person name="Roberts A."/>
            <person name="Saif S."/>
            <person name="Shenoy N."/>
            <person name="Sisk P."/>
            <person name="Stolte C."/>
            <person name="Sykes S."/>
            <person name="Thomson T."/>
            <person name="Walk T."/>
            <person name="White J."/>
            <person name="Yandava C."/>
            <person name="Burger G."/>
            <person name="Gray M.W."/>
            <person name="Holland P.W.H."/>
            <person name="King N."/>
            <person name="Lang F.B.F."/>
            <person name="Roger A.J."/>
            <person name="Ruiz-Trillo I."/>
            <person name="Lander E."/>
            <person name="Nusbaum C."/>
        </authorList>
    </citation>
    <scope>NUCLEOTIDE SEQUENCE [LARGE SCALE GENOMIC DNA]</scope>
    <source>
        <strain evidence="3 4">DAOM BR117</strain>
    </source>
</reference>
<evidence type="ECO:0000313" key="4">
    <source>
        <dbReference type="Proteomes" id="UP000053201"/>
    </source>
</evidence>
<dbReference type="RefSeq" id="XP_016610209.1">
    <property type="nucleotide sequence ID" value="XM_016750944.1"/>
</dbReference>
<dbReference type="Pfam" id="PF07890">
    <property type="entry name" value="Rrp15p"/>
    <property type="match status" value="1"/>
</dbReference>
<organism evidence="3 4">
    <name type="scientific">Spizellomyces punctatus (strain DAOM BR117)</name>
    <dbReference type="NCBI Taxonomy" id="645134"/>
    <lineage>
        <taxon>Eukaryota</taxon>
        <taxon>Fungi</taxon>
        <taxon>Fungi incertae sedis</taxon>
        <taxon>Chytridiomycota</taxon>
        <taxon>Chytridiomycota incertae sedis</taxon>
        <taxon>Chytridiomycetes</taxon>
        <taxon>Spizellomycetales</taxon>
        <taxon>Spizellomycetaceae</taxon>
        <taxon>Spizellomyces</taxon>
    </lineage>
</organism>
<dbReference type="GO" id="GO:0000460">
    <property type="term" value="P:maturation of 5.8S rRNA"/>
    <property type="evidence" value="ECO:0007669"/>
    <property type="project" value="TreeGrafter"/>
</dbReference>
<feature type="compositionally biased region" description="Acidic residues" evidence="2">
    <location>
        <begin position="278"/>
        <end position="288"/>
    </location>
</feature>
<dbReference type="AlphaFoldDB" id="A0A0L0HMN3"/>
<dbReference type="PANTHER" id="PTHR13245:SF14">
    <property type="entry name" value="RRP15-LIKE PROTEIN"/>
    <property type="match status" value="1"/>
</dbReference>
<evidence type="ECO:0000256" key="1">
    <source>
        <dbReference type="ARBA" id="ARBA00007462"/>
    </source>
</evidence>
<gene>
    <name evidence="3" type="ORF">SPPG_02662</name>
</gene>
<dbReference type="VEuPathDB" id="FungiDB:SPPG_02662"/>
<dbReference type="EMBL" id="KQ257453">
    <property type="protein sequence ID" value="KND02170.1"/>
    <property type="molecule type" value="Genomic_DNA"/>
</dbReference>
<feature type="region of interest" description="Disordered" evidence="2">
    <location>
        <begin position="227"/>
        <end position="288"/>
    </location>
</feature>
<dbReference type="STRING" id="645134.A0A0L0HMN3"/>
<feature type="compositionally biased region" description="Acidic residues" evidence="2">
    <location>
        <begin position="64"/>
        <end position="96"/>
    </location>
</feature>
<keyword evidence="4" id="KW-1185">Reference proteome</keyword>
<dbReference type="GeneID" id="27686232"/>
<dbReference type="InterPro" id="IPR012459">
    <property type="entry name" value="Rrp15"/>
</dbReference>
<sequence length="288" mass="31638">MPPKRKGPPPRSSTGKDGPKKRRKAKIRPVQDDYVSPDEESEGEAVVVDLKSFEQVEQMSSDSDVSEGESAEGNDEFNMDGLDDEDRADADGEAETGDAVSKSTKMANAIGKILSGDLDAKDQNRPILAKQKHIERALDEQKLEAKARKIIAAEKKEKADVGRIIPDHTTTDYEKKLRKVATRGVVKLFNAIRVAQKTAEEVKADGVQKNAATVPVLSKNSFLNMIKSDAKDESQPSSIGETKGATKKNTSEKDAKDTEGVPWVKSDFMMKAPKHWDEESEEDEVEIA</sequence>
<dbReference type="GO" id="GO:0000470">
    <property type="term" value="P:maturation of LSU-rRNA"/>
    <property type="evidence" value="ECO:0007669"/>
    <property type="project" value="TreeGrafter"/>
</dbReference>
<feature type="region of interest" description="Disordered" evidence="2">
    <location>
        <begin position="1"/>
        <end position="103"/>
    </location>
</feature>
<dbReference type="OMA" id="FVKQRFY"/>
<comment type="similarity">
    <text evidence="1">Belongs to the RRP15 family.</text>
</comment>
<accession>A0A0L0HMN3</accession>
<dbReference type="InParanoid" id="A0A0L0HMN3"/>
<evidence type="ECO:0000256" key="2">
    <source>
        <dbReference type="SAM" id="MobiDB-lite"/>
    </source>
</evidence>
<proteinExistence type="inferred from homology"/>